<dbReference type="RefSeq" id="WP_185039644.1">
    <property type="nucleotide sequence ID" value="NZ_BAABFG010000005.1"/>
</dbReference>
<dbReference type="Gene3D" id="3.30.460.10">
    <property type="entry name" value="Beta Polymerase, domain 2"/>
    <property type="match status" value="1"/>
</dbReference>
<keyword evidence="1" id="KW-0808">Transferase</keyword>
<dbReference type="InterPro" id="IPR043519">
    <property type="entry name" value="NT_sf"/>
</dbReference>
<reference evidence="1 2" key="1">
    <citation type="submission" date="2020-08" db="EMBL/GenBank/DDBJ databases">
        <title>Sequencing the genomes of 1000 actinobacteria strains.</title>
        <authorList>
            <person name="Klenk H.-P."/>
        </authorList>
    </citation>
    <scope>NUCLEOTIDE SEQUENCE [LARGE SCALE GENOMIC DNA]</scope>
    <source>
        <strain evidence="1 2">DSM 45809</strain>
    </source>
</reference>
<organism evidence="1 2">
    <name type="scientific">Actinoplanes octamycinicus</name>
    <dbReference type="NCBI Taxonomy" id="135948"/>
    <lineage>
        <taxon>Bacteria</taxon>
        <taxon>Bacillati</taxon>
        <taxon>Actinomycetota</taxon>
        <taxon>Actinomycetes</taxon>
        <taxon>Micromonosporales</taxon>
        <taxon>Micromonosporaceae</taxon>
        <taxon>Actinoplanes</taxon>
    </lineage>
</organism>
<proteinExistence type="predicted"/>
<sequence>MAEMTARDWLAPLYERNLIPDRTVAAFVVGSAARGWDNARSDFDIYVVTTEPWQTESSGSILMPLDPPRVCSELFYLDDRRWEVTYWLESQIDQMLAKVSWVVYDSGVIAGEVLSPREETSLARIGHCHPLLGEAWIAAKDEELKRSAFRSFVTARSFGLADDATEDALGQLESGHLESAVLSGHRALGHAVDGLLESAGEFGSHMPKWRPVRFRAAAPEILSFEDYWALETMRDYDPADPRAWVHQVLTVCQDIAVQVEIS</sequence>
<name>A0A7W7M6P6_9ACTN</name>
<dbReference type="EMBL" id="JACHNB010000001">
    <property type="protein sequence ID" value="MBB4739052.1"/>
    <property type="molecule type" value="Genomic_DNA"/>
</dbReference>
<comment type="caution">
    <text evidence="1">The sequence shown here is derived from an EMBL/GenBank/DDBJ whole genome shotgun (WGS) entry which is preliminary data.</text>
</comment>
<protein>
    <submittedName>
        <fullName evidence="1">Putative nucleotidyltransferase</fullName>
    </submittedName>
</protein>
<keyword evidence="2" id="KW-1185">Reference proteome</keyword>
<gene>
    <name evidence="1" type="ORF">BJY16_002511</name>
</gene>
<evidence type="ECO:0000313" key="2">
    <source>
        <dbReference type="Proteomes" id="UP000546162"/>
    </source>
</evidence>
<evidence type="ECO:0000313" key="1">
    <source>
        <dbReference type="EMBL" id="MBB4739052.1"/>
    </source>
</evidence>
<dbReference type="Proteomes" id="UP000546162">
    <property type="component" value="Unassembled WGS sequence"/>
</dbReference>
<accession>A0A7W7M6P6</accession>
<dbReference type="AlphaFoldDB" id="A0A7W7M6P6"/>
<dbReference type="SUPFAM" id="SSF81301">
    <property type="entry name" value="Nucleotidyltransferase"/>
    <property type="match status" value="1"/>
</dbReference>
<dbReference type="GO" id="GO:0016740">
    <property type="term" value="F:transferase activity"/>
    <property type="evidence" value="ECO:0007669"/>
    <property type="project" value="UniProtKB-KW"/>
</dbReference>